<accession>A0ABN4QYA3</accession>
<keyword evidence="1" id="KW-0812">Transmembrane</keyword>
<feature type="transmembrane region" description="Helical" evidence="1">
    <location>
        <begin position="379"/>
        <end position="399"/>
    </location>
</feature>
<protein>
    <submittedName>
        <fullName evidence="2">Uncharacterized protein</fullName>
    </submittedName>
</protein>
<evidence type="ECO:0000313" key="2">
    <source>
        <dbReference type="EMBL" id="ANN66007.1"/>
    </source>
</evidence>
<keyword evidence="1" id="KW-1133">Transmembrane helix</keyword>
<evidence type="ECO:0000256" key="1">
    <source>
        <dbReference type="SAM" id="Phobius"/>
    </source>
</evidence>
<keyword evidence="3" id="KW-1185">Reference proteome</keyword>
<sequence length="490" mass="54760">MDEFISNVRTTHWALIATTATTLAFALAPRDADEYHAARLEAQFVASLSERQLAIDPFLMPHGISSPDTIAAKKLFIDHGIEVDDDFQYYAPILSAMEGTRLTFPRLATFSQDMRPPIVPLPGSDDMIEAVQRIKGRRGMVRCLDDTNALVSCKPVPEGLPLSAARVLRLTDNNHVDSDIPSEVRRSELFPDWQFFLTFGKNEDKVTYHAGQPTELIAISDITQSPHERFRKLVRSNPLIAQARGRTRPLGRILGVVQAWVDKWCEKKLVVRNKSIELQRRRVSEDGRAALIRGDFGAWIKISVDANANIGKLARDYSESCLPGQNIMGLPHLDPVWLEIENLEPKAAVTHLYRKEKEAQNRRTIDLGGMRVEEASVRVVAPIACFAISLFLLSSLTMVRQRSVEQVEPGAKATADYPWMGLFSDPLSRVLTALTIAILPVVVPILMLLQLSEKLDLAFAMGVLFTGCTALVACQSMRIVRFLRLDRFPP</sequence>
<reference evidence="2 3" key="1">
    <citation type="submission" date="2016-06" db="EMBL/GenBank/DDBJ databases">
        <title>Complete genome sequences of Bordetella bronchialis and Bordetella flabilis.</title>
        <authorList>
            <person name="LiPuma J.J."/>
            <person name="Spilker T."/>
        </authorList>
    </citation>
    <scope>NUCLEOTIDE SEQUENCE [LARGE SCALE GENOMIC DNA]</scope>
    <source>
        <strain evidence="2 3">AU3182</strain>
    </source>
</reference>
<evidence type="ECO:0000313" key="3">
    <source>
        <dbReference type="Proteomes" id="UP000091897"/>
    </source>
</evidence>
<dbReference type="Proteomes" id="UP000091897">
    <property type="component" value="Chromosome"/>
</dbReference>
<organism evidence="2 3">
    <name type="scientific">Bordetella bronchialis</name>
    <dbReference type="NCBI Taxonomy" id="463025"/>
    <lineage>
        <taxon>Bacteria</taxon>
        <taxon>Pseudomonadati</taxon>
        <taxon>Pseudomonadota</taxon>
        <taxon>Betaproteobacteria</taxon>
        <taxon>Burkholderiales</taxon>
        <taxon>Alcaligenaceae</taxon>
        <taxon>Bordetella</taxon>
    </lineage>
</organism>
<dbReference type="EMBL" id="CP016170">
    <property type="protein sequence ID" value="ANN66007.1"/>
    <property type="molecule type" value="Genomic_DNA"/>
</dbReference>
<feature type="transmembrane region" description="Helical" evidence="1">
    <location>
        <begin position="430"/>
        <end position="451"/>
    </location>
</feature>
<name>A0ABN4QYA3_9BORD</name>
<gene>
    <name evidence="2" type="ORF">BAU06_06585</name>
</gene>
<feature type="transmembrane region" description="Helical" evidence="1">
    <location>
        <begin position="457"/>
        <end position="474"/>
    </location>
</feature>
<dbReference type="RefSeq" id="WP_066345907.1">
    <property type="nucleotide sequence ID" value="NZ_CBCSFJ010000003.1"/>
</dbReference>
<proteinExistence type="predicted"/>
<keyword evidence="1" id="KW-0472">Membrane</keyword>